<sequence length="482" mass="50916">MDEQTTSLTPLERLGASRRSFLALAGAGASAATLAACAGGGGGGDEDGSDGGGSVTGENTSEDNPLGVDGATPVEAVIFDGGYGTAYAEAAGEKYKEVYPDAEVEVHGTVNIQPDLQPRFAGGNPPDVFDNSGAQKLAIDGLVPQLADLDDLLKAPMLDGEGTVEENLLPGVTSPGMFGGKFLGMNYVYTVFALWYSAKEFEEKGWSVPQTWEELMTLGETVKGEGRYLFSYGGQNASNYYQEMALSLAAKFGGPEVLKSIDKLEEGAFEQDAIVQAYDAMAEAVEAGYFEPGGEGIKHTDAQTNWVQGKSVLYPSGSWIENEQASVTPEGYQMTGAPVPSLDGSSMPNEAFHGTAAEQFFVPSGGENPAGGAEFLRIMLSKEQAANFAELTKAPSVVKDTVPDDGFGSSALASVNKMISDAGENTFTYNFSDWYGLGPDSITNWTSFLKGDIDAATLRQQEQAMIDKVREDDAVTKFEVDS</sequence>
<dbReference type="InterPro" id="IPR022386">
    <property type="entry name" value="Chitin_NgcE"/>
</dbReference>
<keyword evidence="3" id="KW-0813">Transport</keyword>
<dbReference type="NCBIfam" id="TIGR03851">
    <property type="entry name" value="chitin_NgcE"/>
    <property type="match status" value="1"/>
</dbReference>
<comment type="similarity">
    <text evidence="2">Belongs to the bacterial solute-binding protein 1 family.</text>
</comment>
<proteinExistence type="inferred from homology"/>
<dbReference type="Proteomes" id="UP000019754">
    <property type="component" value="Unassembled WGS sequence"/>
</dbReference>
<dbReference type="PANTHER" id="PTHR43649:SF31">
    <property type="entry name" value="SN-GLYCEROL-3-PHOSPHATE-BINDING PERIPLASMIC PROTEIN UGPB"/>
    <property type="match status" value="1"/>
</dbReference>
<gene>
    <name evidence="6" type="ORF">D641_0101050</name>
</gene>
<evidence type="ECO:0000256" key="4">
    <source>
        <dbReference type="ARBA" id="ARBA00022729"/>
    </source>
</evidence>
<evidence type="ECO:0000256" key="3">
    <source>
        <dbReference type="ARBA" id="ARBA00022448"/>
    </source>
</evidence>
<dbReference type="STRING" id="1249481.D641_0101050"/>
<evidence type="ECO:0000256" key="5">
    <source>
        <dbReference type="SAM" id="MobiDB-lite"/>
    </source>
</evidence>
<keyword evidence="7" id="KW-1185">Reference proteome</keyword>
<name>A0A022KXQ1_9MICO</name>
<dbReference type="Gene3D" id="3.40.190.10">
    <property type="entry name" value="Periplasmic binding protein-like II"/>
    <property type="match status" value="2"/>
</dbReference>
<comment type="subcellular location">
    <subcellularLocation>
        <location evidence="1">Cell envelope</location>
    </subcellularLocation>
</comment>
<dbReference type="AlphaFoldDB" id="A0A022KXQ1"/>
<dbReference type="GO" id="GO:0030313">
    <property type="term" value="C:cell envelope"/>
    <property type="evidence" value="ECO:0007669"/>
    <property type="project" value="UniProtKB-SubCell"/>
</dbReference>
<accession>A0A022KXQ1</accession>
<feature type="region of interest" description="Disordered" evidence="5">
    <location>
        <begin position="37"/>
        <end position="70"/>
    </location>
</feature>
<dbReference type="HOGENOM" id="CLU_047233_0_0_11"/>
<evidence type="ECO:0000313" key="7">
    <source>
        <dbReference type="Proteomes" id="UP000019754"/>
    </source>
</evidence>
<evidence type="ECO:0000256" key="2">
    <source>
        <dbReference type="ARBA" id="ARBA00008520"/>
    </source>
</evidence>
<comment type="caution">
    <text evidence="6">The sequence shown here is derived from an EMBL/GenBank/DDBJ whole genome shotgun (WGS) entry which is preliminary data.</text>
</comment>
<dbReference type="PANTHER" id="PTHR43649">
    <property type="entry name" value="ARABINOSE-BINDING PROTEIN-RELATED"/>
    <property type="match status" value="1"/>
</dbReference>
<dbReference type="EMBL" id="AORC01000002">
    <property type="protein sequence ID" value="EYT51085.1"/>
    <property type="molecule type" value="Genomic_DNA"/>
</dbReference>
<dbReference type="RefSeq" id="WP_017824517.1">
    <property type="nucleotide sequence ID" value="NZ_KB403091.1"/>
</dbReference>
<dbReference type="PROSITE" id="PS51318">
    <property type="entry name" value="TAT"/>
    <property type="match status" value="1"/>
</dbReference>
<dbReference type="InterPro" id="IPR006311">
    <property type="entry name" value="TAT_signal"/>
</dbReference>
<evidence type="ECO:0000313" key="6">
    <source>
        <dbReference type="EMBL" id="EYT51085.1"/>
    </source>
</evidence>
<protein>
    <submittedName>
        <fullName evidence="6">Sugar ABC transporter substrate-binding protein</fullName>
    </submittedName>
</protein>
<dbReference type="Pfam" id="PF01547">
    <property type="entry name" value="SBP_bac_1"/>
    <property type="match status" value="1"/>
</dbReference>
<keyword evidence="4" id="KW-0732">Signal</keyword>
<dbReference type="InterPro" id="IPR050490">
    <property type="entry name" value="Bact_solute-bd_prot1"/>
</dbReference>
<organism evidence="6 7">
    <name type="scientific">Brachybacterium muris UCD-AY4</name>
    <dbReference type="NCBI Taxonomy" id="1249481"/>
    <lineage>
        <taxon>Bacteria</taxon>
        <taxon>Bacillati</taxon>
        <taxon>Actinomycetota</taxon>
        <taxon>Actinomycetes</taxon>
        <taxon>Micrococcales</taxon>
        <taxon>Dermabacteraceae</taxon>
        <taxon>Brachybacterium</taxon>
    </lineage>
</organism>
<reference evidence="6 7" key="1">
    <citation type="journal article" date="2013" name="Genome Announc.">
        <title>Draft genome sequence of an Actinobacterium, Brachybacterium muris strain UCD-AY4.</title>
        <authorList>
            <person name="Lo J.R."/>
            <person name="Lang J.M."/>
            <person name="Darling A.E."/>
            <person name="Eisen J.A."/>
            <person name="Coil D.A."/>
        </authorList>
    </citation>
    <scope>NUCLEOTIDE SEQUENCE [LARGE SCALE GENOMIC DNA]</scope>
    <source>
        <strain evidence="6 7">UCD-AY4</strain>
    </source>
</reference>
<dbReference type="SUPFAM" id="SSF53850">
    <property type="entry name" value="Periplasmic binding protein-like II"/>
    <property type="match status" value="1"/>
</dbReference>
<dbReference type="InterPro" id="IPR006059">
    <property type="entry name" value="SBP"/>
</dbReference>
<dbReference type="OrthoDB" id="8663148at2"/>
<evidence type="ECO:0000256" key="1">
    <source>
        <dbReference type="ARBA" id="ARBA00004196"/>
    </source>
</evidence>